<dbReference type="SUPFAM" id="SSF51735">
    <property type="entry name" value="NAD(P)-binding Rossmann-fold domains"/>
    <property type="match status" value="1"/>
</dbReference>
<evidence type="ECO:0000313" key="3">
    <source>
        <dbReference type="Proteomes" id="UP000249464"/>
    </source>
</evidence>
<evidence type="ECO:0000259" key="1">
    <source>
        <dbReference type="Pfam" id="PF01370"/>
    </source>
</evidence>
<dbReference type="AlphaFoldDB" id="A0A2X0MNV7"/>
<dbReference type="EMBL" id="FQNC01000084">
    <property type="protein sequence ID" value="SGZ22161.1"/>
    <property type="molecule type" value="Genomic_DNA"/>
</dbReference>
<feature type="domain" description="NAD-dependent epimerase/dehydratase" evidence="1">
    <location>
        <begin position="58"/>
        <end position="251"/>
    </location>
</feature>
<dbReference type="InterPro" id="IPR001509">
    <property type="entry name" value="Epimerase_deHydtase"/>
</dbReference>
<proteinExistence type="predicted"/>
<organism evidence="2 3">
    <name type="scientific">Microbotryum silenes-dioicae</name>
    <dbReference type="NCBI Taxonomy" id="796604"/>
    <lineage>
        <taxon>Eukaryota</taxon>
        <taxon>Fungi</taxon>
        <taxon>Dikarya</taxon>
        <taxon>Basidiomycota</taxon>
        <taxon>Pucciniomycotina</taxon>
        <taxon>Microbotryomycetes</taxon>
        <taxon>Microbotryales</taxon>
        <taxon>Microbotryaceae</taxon>
        <taxon>Microbotryum</taxon>
    </lineage>
</organism>
<reference evidence="2 3" key="1">
    <citation type="submission" date="2016-11" db="EMBL/GenBank/DDBJ databases">
        <authorList>
            <person name="Jaros S."/>
            <person name="Januszkiewicz K."/>
            <person name="Wedrychowicz H."/>
        </authorList>
    </citation>
    <scope>NUCLEOTIDE SEQUENCE [LARGE SCALE GENOMIC DNA]</scope>
</reference>
<dbReference type="GO" id="GO:0044877">
    <property type="term" value="F:protein-containing complex binding"/>
    <property type="evidence" value="ECO:0007669"/>
    <property type="project" value="TreeGrafter"/>
</dbReference>
<accession>A0A2X0MNV7</accession>
<dbReference type="Proteomes" id="UP000249464">
    <property type="component" value="Unassembled WGS sequence"/>
</dbReference>
<dbReference type="PANTHER" id="PTHR12126">
    <property type="entry name" value="NADH-UBIQUINONE OXIDOREDUCTASE 39 KDA SUBUNIT-RELATED"/>
    <property type="match status" value="1"/>
</dbReference>
<sequence length="375" mass="41463">MASRVFSSAAQLARSTPASTRSVSSVPSSVIVPATQTKKVFTPKGPGGRHSSTGHVATVFGATGFLGRYLVSKLAKAGTQVVVPYRDQDEARHLKVCGDLGQVEWDLKNDTQIEECLRHSDTVYNLVGRDYTTKNFSFDDVHVSGARRLARIAHISGVSRFIHLSHLNAAPDSASQFYRTKFHGEQAVKEAFPEATIVRPGWMYGHEDRLLNTIAVSPSVFRVNHGETRIAPVHVMDVAQALSIMLTAPSTASSTFAFTGPQTYTFERLLHLVEALTLQKLSGPNFPKPILALAARLWDLVWWPTLSPDEVTRRFIDDVQIEEGLKGFKDLGIEPDVLEDVAIVYLRRYRSSSYFDLPVASGGIKLRSQKYHVVE</sequence>
<dbReference type="InterPro" id="IPR036291">
    <property type="entry name" value="NAD(P)-bd_dom_sf"/>
</dbReference>
<evidence type="ECO:0000313" key="2">
    <source>
        <dbReference type="EMBL" id="SGZ22161.1"/>
    </source>
</evidence>
<keyword evidence="3" id="KW-1185">Reference proteome</keyword>
<protein>
    <submittedName>
        <fullName evidence="2">BQ5605_C022g09438 protein</fullName>
    </submittedName>
</protein>
<dbReference type="Gene3D" id="3.40.50.720">
    <property type="entry name" value="NAD(P)-binding Rossmann-like Domain"/>
    <property type="match status" value="1"/>
</dbReference>
<dbReference type="CDD" id="cd05271">
    <property type="entry name" value="NDUFA9_like_SDR_a"/>
    <property type="match status" value="1"/>
</dbReference>
<gene>
    <name evidence="2" type="primary">BQ5605_C022g09438</name>
    <name evidence="2" type="ORF">BQ5605_C022G09438</name>
</gene>
<dbReference type="PANTHER" id="PTHR12126:SF11">
    <property type="entry name" value="NADH DEHYDROGENASE [UBIQUINONE] 1 ALPHA SUBCOMPLEX SUBUNIT 9, MITOCHONDRIAL"/>
    <property type="match status" value="1"/>
</dbReference>
<dbReference type="GO" id="GO:0005739">
    <property type="term" value="C:mitochondrion"/>
    <property type="evidence" value="ECO:0007669"/>
    <property type="project" value="TreeGrafter"/>
</dbReference>
<dbReference type="InterPro" id="IPR051207">
    <property type="entry name" value="ComplexI_NDUFA9_subunit"/>
</dbReference>
<name>A0A2X0MNV7_9BASI</name>
<dbReference type="Pfam" id="PF01370">
    <property type="entry name" value="Epimerase"/>
    <property type="match status" value="1"/>
</dbReference>
<dbReference type="STRING" id="796604.A0A2X0MNV7"/>